<evidence type="ECO:0000256" key="7">
    <source>
        <dbReference type="ARBA" id="ARBA00023157"/>
    </source>
</evidence>
<keyword evidence="5 8" id="KW-1133">Transmembrane helix</keyword>
<feature type="region of interest" description="Disordered" evidence="9">
    <location>
        <begin position="669"/>
        <end position="698"/>
    </location>
</feature>
<dbReference type="AlphaFoldDB" id="A0A3B3Y3W5"/>
<dbReference type="SUPFAM" id="SSF100895">
    <property type="entry name" value="Kazal-type serine protease inhibitors"/>
    <property type="match status" value="1"/>
</dbReference>
<organism evidence="12 13">
    <name type="scientific">Poecilia mexicana</name>
    <dbReference type="NCBI Taxonomy" id="48701"/>
    <lineage>
        <taxon>Eukaryota</taxon>
        <taxon>Metazoa</taxon>
        <taxon>Chordata</taxon>
        <taxon>Craniata</taxon>
        <taxon>Vertebrata</taxon>
        <taxon>Euteleostomi</taxon>
        <taxon>Actinopterygii</taxon>
        <taxon>Neopterygii</taxon>
        <taxon>Teleostei</taxon>
        <taxon>Neoteleostei</taxon>
        <taxon>Acanthomorphata</taxon>
        <taxon>Ovalentaria</taxon>
        <taxon>Atherinomorphae</taxon>
        <taxon>Cyprinodontiformes</taxon>
        <taxon>Poeciliidae</taxon>
        <taxon>Poeciliinae</taxon>
        <taxon>Poecilia</taxon>
    </lineage>
</organism>
<dbReference type="Pfam" id="PF07648">
    <property type="entry name" value="Kazal_2"/>
    <property type="match status" value="1"/>
</dbReference>
<comment type="similarity">
    <text evidence="2 8">Belongs to the organo anion transporter (TC 2.A.60) family.</text>
</comment>
<dbReference type="InterPro" id="IPR004156">
    <property type="entry name" value="OATP"/>
</dbReference>
<dbReference type="GO" id="GO:0006811">
    <property type="term" value="P:monoatomic ion transport"/>
    <property type="evidence" value="ECO:0007669"/>
    <property type="project" value="UniProtKB-KW"/>
</dbReference>
<feature type="transmembrane region" description="Helical" evidence="8">
    <location>
        <begin position="104"/>
        <end position="125"/>
    </location>
</feature>
<reference evidence="12" key="2">
    <citation type="submission" date="2025-09" db="UniProtKB">
        <authorList>
            <consortium name="Ensembl"/>
        </authorList>
    </citation>
    <scope>IDENTIFICATION</scope>
</reference>
<dbReference type="InterPro" id="IPR036058">
    <property type="entry name" value="Kazal_dom_sf"/>
</dbReference>
<evidence type="ECO:0000256" key="2">
    <source>
        <dbReference type="ARBA" id="ARBA00009657"/>
    </source>
</evidence>
<dbReference type="GO" id="GO:0015125">
    <property type="term" value="F:bile acid transmembrane transporter activity"/>
    <property type="evidence" value="ECO:0007669"/>
    <property type="project" value="TreeGrafter"/>
</dbReference>
<keyword evidence="3" id="KW-1003">Cell membrane</keyword>
<evidence type="ECO:0000256" key="9">
    <source>
        <dbReference type="SAM" id="MobiDB-lite"/>
    </source>
</evidence>
<keyword evidence="8" id="KW-0813">Transport</keyword>
<keyword evidence="4 8" id="KW-0812">Transmembrane</keyword>
<feature type="domain" description="Major facilitator superfamily (MFS) profile" evidence="10">
    <location>
        <begin position="62"/>
        <end position="653"/>
    </location>
</feature>
<dbReference type="PANTHER" id="PTHR11388:SF87">
    <property type="entry name" value="SOLUTE CARRIER ORGANIC ANION TRANSPORTER FAMILY MEMBER 2B1"/>
    <property type="match status" value="1"/>
</dbReference>
<protein>
    <recommendedName>
        <fullName evidence="8">Solute carrier organic anion transporter family member</fullName>
    </recommendedName>
</protein>
<evidence type="ECO:0000256" key="1">
    <source>
        <dbReference type="ARBA" id="ARBA00004651"/>
    </source>
</evidence>
<feature type="transmembrane region" description="Helical" evidence="8">
    <location>
        <begin position="193"/>
        <end position="211"/>
    </location>
</feature>
<dbReference type="PROSITE" id="PS50850">
    <property type="entry name" value="MFS"/>
    <property type="match status" value="1"/>
</dbReference>
<dbReference type="NCBIfam" id="TIGR00805">
    <property type="entry name" value="oat"/>
    <property type="match status" value="1"/>
</dbReference>
<dbReference type="Pfam" id="PF03137">
    <property type="entry name" value="OATP"/>
    <property type="match status" value="1"/>
</dbReference>
<sequence length="698" mass="76925">MCVWEAVRELMTESRTAPTSPPHRCVFCRFCSPVPAGRRERMVADIMNSAGSAGRRWSPFRSIKVFVLCHSLLQLAQLLVSGYMKSSISTIERRYGLSSQKSGILAAFNEVGNTVLIVFVSFFGSRVHRPRYIGGGALLACLASLLMAVPHFLSGHYTYTDMITTSTDNKSGLCFSSLPSNQTCHKKDSDTQWAVYPLLLLGQLLLGIGAVPIQPFGISYIDDYASRRNSPLYLGILLAMTSIGPALGFVTGSFLMRFYVDFDKLPRGEIKLEQKDLRWVGAWWLGFLVASSFLFLTALPYLFFPREMPKENEEGDQESRTDIEPPPMTDPVRDLTLLQFLKSFPRIALRTLSGPIYLLVVLALVNMAALVSGLATFMPKFIEKQFSQTISLSNMMIGGIGMPLAVLGVVLGGALMRRFNMSVRGASKLCTAAILLCLISALPMIFIGCSTQKVAEVYPDRNSSPKCSAGCGCPPDAFNPICGSNGEEYRSPCHAGCLNKVMDADNKPTNFTNCRCIYDGSGSAQPGTCGSSCSHLLLPFIILMGITSFIISFTQTPSYMMVLRTVPPEDKSFAVGVQYMLFRVLAFLPGPVLYGSVIDTTCILWGQKCGQRTSCLYYNLDSFRKRFLGLMVVFVCGALLCFLLTMVVLKRRAGAFQLPLRTNGRYEMVGEQTAPEKEQKAPEKEQKAPEKEQTPMKT</sequence>
<name>A0A3B3Y3W5_9TELE</name>
<evidence type="ECO:0000256" key="6">
    <source>
        <dbReference type="ARBA" id="ARBA00023136"/>
    </source>
</evidence>
<dbReference type="Proteomes" id="UP000261480">
    <property type="component" value="Unplaced"/>
</dbReference>
<feature type="transmembrane region" description="Helical" evidence="8">
    <location>
        <begin position="356"/>
        <end position="375"/>
    </location>
</feature>
<feature type="transmembrane region" description="Helical" evidence="8">
    <location>
        <begin position="232"/>
        <end position="260"/>
    </location>
</feature>
<dbReference type="Gene3D" id="1.20.1250.20">
    <property type="entry name" value="MFS general substrate transporter like domains"/>
    <property type="match status" value="2"/>
</dbReference>
<evidence type="ECO:0000256" key="8">
    <source>
        <dbReference type="RuleBase" id="RU362056"/>
    </source>
</evidence>
<accession>A0A3B3Y3W5</accession>
<evidence type="ECO:0000313" key="13">
    <source>
        <dbReference type="Proteomes" id="UP000261480"/>
    </source>
</evidence>
<feature type="transmembrane region" description="Helical" evidence="8">
    <location>
        <begin position="395"/>
        <end position="417"/>
    </location>
</feature>
<keyword evidence="13" id="KW-1185">Reference proteome</keyword>
<feature type="transmembrane region" description="Helical" evidence="8">
    <location>
        <begin position="132"/>
        <end position="153"/>
    </location>
</feature>
<feature type="domain" description="Kazal-like" evidence="11">
    <location>
        <begin position="461"/>
        <end position="515"/>
    </location>
</feature>
<dbReference type="GO" id="GO:0016323">
    <property type="term" value="C:basolateral plasma membrane"/>
    <property type="evidence" value="ECO:0007669"/>
    <property type="project" value="TreeGrafter"/>
</dbReference>
<feature type="transmembrane region" description="Helical" evidence="8">
    <location>
        <begin position="627"/>
        <end position="649"/>
    </location>
</feature>
<dbReference type="GO" id="GO:0043252">
    <property type="term" value="P:sodium-independent organic anion transport"/>
    <property type="evidence" value="ECO:0007669"/>
    <property type="project" value="TreeGrafter"/>
</dbReference>
<evidence type="ECO:0000256" key="4">
    <source>
        <dbReference type="ARBA" id="ARBA00022692"/>
    </source>
</evidence>
<evidence type="ECO:0000256" key="5">
    <source>
        <dbReference type="ARBA" id="ARBA00022989"/>
    </source>
</evidence>
<evidence type="ECO:0000259" key="10">
    <source>
        <dbReference type="PROSITE" id="PS50850"/>
    </source>
</evidence>
<dbReference type="InterPro" id="IPR036259">
    <property type="entry name" value="MFS_trans_sf"/>
</dbReference>
<evidence type="ECO:0000313" key="12">
    <source>
        <dbReference type="Ensembl" id="ENSPMEP00000021810.1"/>
    </source>
</evidence>
<keyword evidence="7" id="KW-1015">Disulfide bond</keyword>
<dbReference type="InterPro" id="IPR020846">
    <property type="entry name" value="MFS_dom"/>
</dbReference>
<proteinExistence type="inferred from homology"/>
<keyword evidence="8" id="KW-0406">Ion transport</keyword>
<comment type="caution">
    <text evidence="8">Lacks conserved residue(s) required for the propagation of feature annotation.</text>
</comment>
<feature type="compositionally biased region" description="Basic and acidic residues" evidence="9">
    <location>
        <begin position="674"/>
        <end position="698"/>
    </location>
</feature>
<dbReference type="Ensembl" id="ENSPMET00000014328.1">
    <property type="protein sequence ID" value="ENSPMEP00000021810.1"/>
    <property type="gene ID" value="ENSPMEG00000002260.1"/>
</dbReference>
<dbReference type="PANTHER" id="PTHR11388">
    <property type="entry name" value="ORGANIC ANION TRANSPORTER"/>
    <property type="match status" value="1"/>
</dbReference>
<evidence type="ECO:0000256" key="3">
    <source>
        <dbReference type="ARBA" id="ARBA00022475"/>
    </source>
</evidence>
<dbReference type="SUPFAM" id="SSF103473">
    <property type="entry name" value="MFS general substrate transporter"/>
    <property type="match status" value="1"/>
</dbReference>
<dbReference type="PROSITE" id="PS51465">
    <property type="entry name" value="KAZAL_2"/>
    <property type="match status" value="1"/>
</dbReference>
<dbReference type="STRING" id="48701.ENSPMEP00000021810"/>
<feature type="transmembrane region" description="Helical" evidence="8">
    <location>
        <begin position="280"/>
        <end position="304"/>
    </location>
</feature>
<reference evidence="12" key="1">
    <citation type="submission" date="2025-08" db="UniProtKB">
        <authorList>
            <consortium name="Ensembl"/>
        </authorList>
    </citation>
    <scope>IDENTIFICATION</scope>
</reference>
<dbReference type="GO" id="GO:0016324">
    <property type="term" value="C:apical plasma membrane"/>
    <property type="evidence" value="ECO:0007669"/>
    <property type="project" value="TreeGrafter"/>
</dbReference>
<keyword evidence="6 8" id="KW-0472">Membrane</keyword>
<dbReference type="InterPro" id="IPR002350">
    <property type="entry name" value="Kazal_dom"/>
</dbReference>
<comment type="subcellular location">
    <subcellularLocation>
        <location evidence="1 8">Cell membrane</location>
        <topology evidence="1 8">Multi-pass membrane protein</topology>
    </subcellularLocation>
</comment>
<feature type="transmembrane region" description="Helical" evidence="8">
    <location>
        <begin position="536"/>
        <end position="553"/>
    </location>
</feature>
<evidence type="ECO:0000259" key="11">
    <source>
        <dbReference type="PROSITE" id="PS51465"/>
    </source>
</evidence>
<dbReference type="GO" id="GO:0015347">
    <property type="term" value="F:sodium-independent organic anion transmembrane transporter activity"/>
    <property type="evidence" value="ECO:0007669"/>
    <property type="project" value="TreeGrafter"/>
</dbReference>